<name>A0ABY2A2T6_9ACTN</name>
<evidence type="ECO:0000313" key="1">
    <source>
        <dbReference type="EMBL" id="TCC20726.1"/>
    </source>
</evidence>
<accession>A0ABY2A2T6</accession>
<sequence>MAERWYADTVTLKHFAHVGRLSVLTDFMTSFDPPYWTRAVHSEVLAGYESNESCRDILASSALASPADIPPEHLVDVFQTQIALGGGGVSGLEHLGEAECIVLADVEHCGVITDDNDAYDLISRRLGPERAQDTIDVLRASVRAGRIDASEAKQIADGIRNAGRHLRRVHRMTLLSNYFE</sequence>
<comment type="caution">
    <text evidence="1">The sequence shown here is derived from an EMBL/GenBank/DDBJ whole genome shotgun (WGS) entry which is preliminary data.</text>
</comment>
<proteinExistence type="predicted"/>
<protein>
    <recommendedName>
        <fullName evidence="3">DNA-binding protein</fullName>
    </recommendedName>
</protein>
<dbReference type="EMBL" id="SJJY01000006">
    <property type="protein sequence ID" value="TCC20726.1"/>
    <property type="molecule type" value="Genomic_DNA"/>
</dbReference>
<organism evidence="1 2">
    <name type="scientific">Kribbella speibonae</name>
    <dbReference type="NCBI Taxonomy" id="1572660"/>
    <lineage>
        <taxon>Bacteria</taxon>
        <taxon>Bacillati</taxon>
        <taxon>Actinomycetota</taxon>
        <taxon>Actinomycetes</taxon>
        <taxon>Propionibacteriales</taxon>
        <taxon>Kribbellaceae</taxon>
        <taxon>Kribbella</taxon>
    </lineage>
</organism>
<evidence type="ECO:0000313" key="2">
    <source>
        <dbReference type="Proteomes" id="UP000292385"/>
    </source>
</evidence>
<reference evidence="1 2" key="1">
    <citation type="submission" date="2019-02" db="EMBL/GenBank/DDBJ databases">
        <title>Kribbella capetownensis sp. nov. and Kribbella speibonae sp. nov., isolated from soil.</title>
        <authorList>
            <person name="Curtis S.M."/>
            <person name="Norton I."/>
            <person name="Everest G.J."/>
            <person name="Meyers P.R."/>
        </authorList>
    </citation>
    <scope>NUCLEOTIDE SEQUENCE [LARGE SCALE GENOMIC DNA]</scope>
    <source>
        <strain evidence="1 2">SK5</strain>
    </source>
</reference>
<dbReference type="RefSeq" id="WP_131464360.1">
    <property type="nucleotide sequence ID" value="NZ_SJJY01000006.1"/>
</dbReference>
<keyword evidence="2" id="KW-1185">Reference proteome</keyword>
<dbReference type="Proteomes" id="UP000292385">
    <property type="component" value="Unassembled WGS sequence"/>
</dbReference>
<gene>
    <name evidence="1" type="ORF">E0H58_25590</name>
</gene>
<evidence type="ECO:0008006" key="3">
    <source>
        <dbReference type="Google" id="ProtNLM"/>
    </source>
</evidence>